<keyword evidence="3" id="KW-1185">Reference proteome</keyword>
<feature type="transmembrane region" description="Helical" evidence="1">
    <location>
        <begin position="7"/>
        <end position="27"/>
    </location>
</feature>
<organism evidence="2 3">
    <name type="scientific">Pseudoalteromonas viridis</name>
    <dbReference type="NCBI Taxonomy" id="339617"/>
    <lineage>
        <taxon>Bacteria</taxon>
        <taxon>Pseudomonadati</taxon>
        <taxon>Pseudomonadota</taxon>
        <taxon>Gammaproteobacteria</taxon>
        <taxon>Alteromonadales</taxon>
        <taxon>Pseudoalteromonadaceae</taxon>
        <taxon>Pseudoalteromonas</taxon>
    </lineage>
</organism>
<accession>A0ABX7VA78</accession>
<gene>
    <name evidence="2" type="ORF">J5X90_18815</name>
</gene>
<keyword evidence="1" id="KW-1133">Transmembrane helix</keyword>
<dbReference type="RefSeq" id="WP_209053972.1">
    <property type="nucleotide sequence ID" value="NZ_CP072426.1"/>
</dbReference>
<keyword evidence="1" id="KW-0472">Membrane</keyword>
<name>A0ABX7VA78_9GAMM</name>
<protein>
    <submittedName>
        <fullName evidence="2">Uncharacterized protein</fullName>
    </submittedName>
</protein>
<evidence type="ECO:0000313" key="2">
    <source>
        <dbReference type="EMBL" id="QTL37796.1"/>
    </source>
</evidence>
<sequence>MNQKNTQLVRVLVGVLGLIFSIIYNAINRENEYGRLESDIAQLHLKDGEQAKLLSLYESTGVTSLEIGVEGFSRSDALFEEKKNQYKAQTLNFVCTNDVLKKYLDSEAQIIVDLTVGKNLADIIANLNITSARCSRLGL</sequence>
<proteinExistence type="predicted"/>
<dbReference type="Proteomes" id="UP000665025">
    <property type="component" value="Chromosome 2"/>
</dbReference>
<dbReference type="EMBL" id="CP072426">
    <property type="protein sequence ID" value="QTL37796.1"/>
    <property type="molecule type" value="Genomic_DNA"/>
</dbReference>
<evidence type="ECO:0000313" key="3">
    <source>
        <dbReference type="Proteomes" id="UP000665025"/>
    </source>
</evidence>
<reference evidence="2 3" key="1">
    <citation type="submission" date="2021-03" db="EMBL/GenBank/DDBJ databases">
        <title>Complete Genome of Pseudoalteromonas viridis Strain BBR56, a new biocontrol bacterial candidate.</title>
        <authorList>
            <person name="Handayani D.P."/>
            <person name="Isnansetyo A."/>
            <person name="Istiqomah I."/>
            <person name="Jumina J."/>
        </authorList>
    </citation>
    <scope>NUCLEOTIDE SEQUENCE [LARGE SCALE GENOMIC DNA]</scope>
    <source>
        <strain evidence="2 3">BBR56</strain>
    </source>
</reference>
<keyword evidence="1" id="KW-0812">Transmembrane</keyword>
<evidence type="ECO:0000256" key="1">
    <source>
        <dbReference type="SAM" id="Phobius"/>
    </source>
</evidence>